<keyword evidence="9" id="KW-1185">Reference proteome</keyword>
<dbReference type="SUPFAM" id="SSF52016">
    <property type="entry name" value="LeuD/IlvD-like"/>
    <property type="match status" value="1"/>
</dbReference>
<organism evidence="8 9">
    <name type="scientific">Mesorhizobium dulcispinae</name>
    <dbReference type="NCBI Taxonomy" id="3072316"/>
    <lineage>
        <taxon>Bacteria</taxon>
        <taxon>Pseudomonadati</taxon>
        <taxon>Pseudomonadota</taxon>
        <taxon>Alphaproteobacteria</taxon>
        <taxon>Hyphomicrobiales</taxon>
        <taxon>Phyllobacteriaceae</taxon>
        <taxon>Mesorhizobium</taxon>
    </lineage>
</organism>
<feature type="domain" description="Dihydroxy-acid/6-phosphogluconate dehydratase N-terminal" evidence="6">
    <location>
        <begin position="41"/>
        <end position="351"/>
    </location>
</feature>
<evidence type="ECO:0000313" key="8">
    <source>
        <dbReference type="EMBL" id="MDX8473522.1"/>
    </source>
</evidence>
<evidence type="ECO:0000259" key="6">
    <source>
        <dbReference type="Pfam" id="PF00920"/>
    </source>
</evidence>
<evidence type="ECO:0000256" key="1">
    <source>
        <dbReference type="ARBA" id="ARBA00006486"/>
    </source>
</evidence>
<dbReference type="InterPro" id="IPR056740">
    <property type="entry name" value="ILV_EDD_C"/>
</dbReference>
<evidence type="ECO:0000313" key="9">
    <source>
        <dbReference type="Proteomes" id="UP001271780"/>
    </source>
</evidence>
<dbReference type="RefSeq" id="WP_320316790.1">
    <property type="nucleotide sequence ID" value="NZ_JAVIIX010000006.1"/>
</dbReference>
<dbReference type="Pfam" id="PF24877">
    <property type="entry name" value="ILV_EDD_C"/>
    <property type="match status" value="1"/>
</dbReference>
<feature type="domain" description="Dihydroxy-acid/6-phosphogluconate dehydratase C-terminal" evidence="7">
    <location>
        <begin position="363"/>
        <end position="555"/>
    </location>
</feature>
<evidence type="ECO:0000256" key="5">
    <source>
        <dbReference type="ARBA" id="ARBA00023239"/>
    </source>
</evidence>
<dbReference type="Proteomes" id="UP001271780">
    <property type="component" value="Unassembled WGS sequence"/>
</dbReference>
<sequence length="575" mass="61813">MTDETSNLRSRVWFDRTDTAGFFHRTHLKSQGHLKEMFEGRPVIGIANSASQLVPCNSHLTELAEWVSRGVLEAGGFPLVFPTMSIGDSLMRPSGMMFRNLMSMELEELIRANPIDGVVLLTGCDNTAPAYAMGAASVDVPAIIVHAGPMMSGNFRGRTVGSGTDIYKLYDSSRSGRLPSDAFAESEFGMSRSVGTCNTMGTASTMGLVLEAMGLSLLGTAGIPAVDARKKSSAQRAGRRIVDLVRSGTKISAIATRKAFENAIRVNAAIGGGTNTTVHLLALAGRFGVELTIDDIETNSRPIKLMANIMPNGDFLMEDFFNAGGLPALMKSMGELLHLDAMTVSGQTIGDMVGDAEIFDPRVIATPDSPFKKEPALAVLKGNLAPNGAIIKATAASPHLLKHRGKAVVFESIEDMDARIDSPDLEVDASSVLVLKNIGPTSYPGAPELGNIKVPKKLLDQNVFDVLRLSDGRMSGTAFGTVILQVTPETAIGGPIALVENGDLIEFDLSERRLTLHVSEEELARRRANWRPSTIVAERGFRRLFIEHVLQADQGLDFDFLRGASGSDPSQRRPY</sequence>
<gene>
    <name evidence="8" type="ORF">RFM27_15695</name>
</gene>
<keyword evidence="5" id="KW-0456">Lyase</keyword>
<comment type="caution">
    <text evidence="8">The sequence shown here is derived from an EMBL/GenBank/DDBJ whole genome shotgun (WGS) entry which is preliminary data.</text>
</comment>
<protein>
    <submittedName>
        <fullName evidence="8">Dihydroxy-acid dehydratase</fullName>
    </submittedName>
</protein>
<keyword evidence="2" id="KW-0479">Metal-binding</keyword>
<reference evidence="8 9" key="1">
    <citation type="submission" date="2023-08" db="EMBL/GenBank/DDBJ databases">
        <title>Implementing the SeqCode for naming new Mesorhizobium species isolated from Vachellia karroo root nodules.</title>
        <authorList>
            <person name="Van Lill M."/>
        </authorList>
    </citation>
    <scope>NUCLEOTIDE SEQUENCE [LARGE SCALE GENOMIC DNA]</scope>
    <source>
        <strain evidence="8 9">VK23A</strain>
    </source>
</reference>
<dbReference type="Pfam" id="PF00920">
    <property type="entry name" value="ILVD_EDD_N"/>
    <property type="match status" value="1"/>
</dbReference>
<dbReference type="InterPro" id="IPR042096">
    <property type="entry name" value="Dihydro-acid_dehy_C"/>
</dbReference>
<evidence type="ECO:0000259" key="7">
    <source>
        <dbReference type="Pfam" id="PF24877"/>
    </source>
</evidence>
<dbReference type="Gene3D" id="3.50.30.80">
    <property type="entry name" value="IlvD/EDD C-terminal domain-like"/>
    <property type="match status" value="1"/>
</dbReference>
<dbReference type="EMBL" id="JAVIIZ010000008">
    <property type="protein sequence ID" value="MDX8473522.1"/>
    <property type="molecule type" value="Genomic_DNA"/>
</dbReference>
<dbReference type="InterPro" id="IPR052352">
    <property type="entry name" value="Sugar_Degrad_Dehydratases"/>
</dbReference>
<dbReference type="InterPro" id="IPR037237">
    <property type="entry name" value="IlvD/EDD_N"/>
</dbReference>
<proteinExistence type="inferred from homology"/>
<dbReference type="PANTHER" id="PTHR43183:SF1">
    <property type="entry name" value="HYPOTHETICAL DIHYDROXY-ACID DEHYDRATASE (EUROFUNG)-RELATED"/>
    <property type="match status" value="1"/>
</dbReference>
<accession>A0ABU4XFG4</accession>
<evidence type="ECO:0000256" key="3">
    <source>
        <dbReference type="ARBA" id="ARBA00023004"/>
    </source>
</evidence>
<name>A0ABU4XFG4_9HYPH</name>
<evidence type="ECO:0000256" key="2">
    <source>
        <dbReference type="ARBA" id="ARBA00022723"/>
    </source>
</evidence>
<evidence type="ECO:0000256" key="4">
    <source>
        <dbReference type="ARBA" id="ARBA00023014"/>
    </source>
</evidence>
<keyword evidence="4" id="KW-0411">Iron-sulfur</keyword>
<keyword evidence="3" id="KW-0408">Iron</keyword>
<dbReference type="PANTHER" id="PTHR43183">
    <property type="entry name" value="HYPOTHETICAL DIHYDROXYACID DEHYDRATASE (EUROFUNG)-RELATED"/>
    <property type="match status" value="1"/>
</dbReference>
<dbReference type="SUPFAM" id="SSF143975">
    <property type="entry name" value="IlvD/EDD N-terminal domain-like"/>
    <property type="match status" value="1"/>
</dbReference>
<comment type="similarity">
    <text evidence="1">Belongs to the IlvD/Edd family.</text>
</comment>
<dbReference type="InterPro" id="IPR000581">
    <property type="entry name" value="ILV_EDD_N"/>
</dbReference>
<dbReference type="NCBIfam" id="NF004784">
    <property type="entry name" value="PRK06131.1"/>
    <property type="match status" value="1"/>
</dbReference>